<keyword evidence="4" id="KW-1185">Reference proteome</keyword>
<dbReference type="Gene3D" id="1.10.8.850">
    <property type="entry name" value="Histone-lysine N methyltransferase , C-terminal domain-like"/>
    <property type="match status" value="1"/>
</dbReference>
<proteinExistence type="predicted"/>
<gene>
    <name evidence="3" type="ORF">OIU77_029142</name>
</gene>
<sequence length="227" mass="25370">MARNTGGHSKKIVEASMAVAHFGFAEEEVKETLKRPVKLHKDDWKIIEEDNFKELVAHQLRVKGKSPEFTQAAARGTRSNFMKDKDMEDRVHEGVSNSSRFDIASSVDAEVKVSLICNSSGNSYFRQRSLDAVLAVVEDECRRTYGIQNPDFSLVKLMEKVCQFFLEMENGSSSETGSKICDKSKQSEGKDAVRDDTLEPNKVLQHPTISRTTDDGGCPSKELPHLS</sequence>
<feature type="region of interest" description="Disordered" evidence="1">
    <location>
        <begin position="172"/>
        <end position="227"/>
    </location>
</feature>
<evidence type="ECO:0000259" key="2">
    <source>
        <dbReference type="Pfam" id="PF10440"/>
    </source>
</evidence>
<reference evidence="3" key="1">
    <citation type="submission" date="2022-10" db="EMBL/GenBank/DDBJ databases">
        <authorList>
            <person name="Hyden B.L."/>
            <person name="Feng K."/>
            <person name="Yates T."/>
            <person name="Jawdy S."/>
            <person name="Smart L.B."/>
            <person name="Muchero W."/>
        </authorList>
    </citation>
    <scope>NUCLEOTIDE SEQUENCE</scope>
    <source>
        <tissue evidence="3">Shoot tip</tissue>
    </source>
</reference>
<evidence type="ECO:0000313" key="4">
    <source>
        <dbReference type="Proteomes" id="UP001141253"/>
    </source>
</evidence>
<dbReference type="InterPro" id="IPR043017">
    <property type="entry name" value="WIYLD_dom_sf"/>
</dbReference>
<evidence type="ECO:0000256" key="1">
    <source>
        <dbReference type="SAM" id="MobiDB-lite"/>
    </source>
</evidence>
<comment type="caution">
    <text evidence="3">The sequence shown here is derived from an EMBL/GenBank/DDBJ whole genome shotgun (WGS) entry which is preliminary data.</text>
</comment>
<protein>
    <recommendedName>
        <fullName evidence="2">WIYLD domain-containing protein</fullName>
    </recommendedName>
</protein>
<feature type="domain" description="WIYLD" evidence="2">
    <location>
        <begin position="10"/>
        <end position="56"/>
    </location>
</feature>
<dbReference type="Pfam" id="PF10440">
    <property type="entry name" value="WIYLD"/>
    <property type="match status" value="1"/>
</dbReference>
<reference evidence="3" key="2">
    <citation type="journal article" date="2023" name="Int. J. Mol. Sci.">
        <title>De Novo Assembly and Annotation of 11 Diverse Shrub Willow (Salix) Genomes Reveals Novel Gene Organization in Sex-Linked Regions.</title>
        <authorList>
            <person name="Hyden B."/>
            <person name="Feng K."/>
            <person name="Yates T.B."/>
            <person name="Jawdy S."/>
            <person name="Cereghino C."/>
            <person name="Smart L.B."/>
            <person name="Muchero W."/>
        </authorList>
    </citation>
    <scope>NUCLEOTIDE SEQUENCE</scope>
    <source>
        <tissue evidence="3">Shoot tip</tissue>
    </source>
</reference>
<dbReference type="PANTHER" id="PTHR46450">
    <property type="entry name" value="INACTIVE HISTONE-LYSINE N-METHYLTRANSFERASE SUVR1-RELATED"/>
    <property type="match status" value="1"/>
</dbReference>
<accession>A0ABQ9BK00</accession>
<organism evidence="3 4">
    <name type="scientific">Salix suchowensis</name>
    <dbReference type="NCBI Taxonomy" id="1278906"/>
    <lineage>
        <taxon>Eukaryota</taxon>
        <taxon>Viridiplantae</taxon>
        <taxon>Streptophyta</taxon>
        <taxon>Embryophyta</taxon>
        <taxon>Tracheophyta</taxon>
        <taxon>Spermatophyta</taxon>
        <taxon>Magnoliopsida</taxon>
        <taxon>eudicotyledons</taxon>
        <taxon>Gunneridae</taxon>
        <taxon>Pentapetalae</taxon>
        <taxon>rosids</taxon>
        <taxon>fabids</taxon>
        <taxon>Malpighiales</taxon>
        <taxon>Salicaceae</taxon>
        <taxon>Saliceae</taxon>
        <taxon>Salix</taxon>
    </lineage>
</organism>
<dbReference type="EMBL" id="JAPFFI010000008">
    <property type="protein sequence ID" value="KAJ6386117.1"/>
    <property type="molecule type" value="Genomic_DNA"/>
</dbReference>
<dbReference type="Proteomes" id="UP001141253">
    <property type="component" value="Chromosome 9"/>
</dbReference>
<dbReference type="InterPro" id="IPR018848">
    <property type="entry name" value="WIYLD_domain"/>
</dbReference>
<feature type="compositionally biased region" description="Basic and acidic residues" evidence="1">
    <location>
        <begin position="180"/>
        <end position="199"/>
    </location>
</feature>
<name>A0ABQ9BK00_9ROSI</name>
<evidence type="ECO:0000313" key="3">
    <source>
        <dbReference type="EMBL" id="KAJ6386117.1"/>
    </source>
</evidence>
<dbReference type="PANTHER" id="PTHR46450:SF20">
    <property type="entry name" value="DOMAIN PROTEIN, PUTATIVE-RELATED"/>
    <property type="match status" value="1"/>
</dbReference>